<gene>
    <name evidence="7" type="ORF">MWN34_18510</name>
</gene>
<comment type="caution">
    <text evidence="7">The sequence shown here is derived from an EMBL/GenBank/DDBJ whole genome shotgun (WGS) entry which is preliminary data.</text>
</comment>
<name>A0ABT0DG96_9HYPH</name>
<feature type="region of interest" description="Disordered" evidence="4">
    <location>
        <begin position="1"/>
        <end position="28"/>
    </location>
</feature>
<keyword evidence="2" id="KW-0238">DNA-binding</keyword>
<evidence type="ECO:0000256" key="2">
    <source>
        <dbReference type="ARBA" id="ARBA00023125"/>
    </source>
</evidence>
<protein>
    <submittedName>
        <fullName evidence="7">Helix-turn-helix domain-containing protein</fullName>
    </submittedName>
</protein>
<feature type="domain" description="HTH iclR-type" evidence="5">
    <location>
        <begin position="29"/>
        <end position="90"/>
    </location>
</feature>
<dbReference type="SMART" id="SM00346">
    <property type="entry name" value="HTH_ICLR"/>
    <property type="match status" value="1"/>
</dbReference>
<keyword evidence="3" id="KW-0804">Transcription</keyword>
<feature type="domain" description="IclR-ED" evidence="6">
    <location>
        <begin position="91"/>
        <end position="274"/>
    </location>
</feature>
<dbReference type="RefSeq" id="WP_247030797.1">
    <property type="nucleotide sequence ID" value="NZ_JALKCH010000016.1"/>
</dbReference>
<evidence type="ECO:0000313" key="7">
    <source>
        <dbReference type="EMBL" id="MCK0198894.1"/>
    </source>
</evidence>
<evidence type="ECO:0000313" key="8">
    <source>
        <dbReference type="Proteomes" id="UP001203284"/>
    </source>
</evidence>
<evidence type="ECO:0000256" key="3">
    <source>
        <dbReference type="ARBA" id="ARBA00023163"/>
    </source>
</evidence>
<dbReference type="Pfam" id="PF09339">
    <property type="entry name" value="HTH_IclR"/>
    <property type="match status" value="1"/>
</dbReference>
<dbReference type="PROSITE" id="PS51078">
    <property type="entry name" value="ICLR_ED"/>
    <property type="match status" value="1"/>
</dbReference>
<evidence type="ECO:0000259" key="6">
    <source>
        <dbReference type="PROSITE" id="PS51078"/>
    </source>
</evidence>
<keyword evidence="8" id="KW-1185">Reference proteome</keyword>
<dbReference type="PANTHER" id="PTHR30136:SF24">
    <property type="entry name" value="HTH-TYPE TRANSCRIPTIONAL REPRESSOR ALLR"/>
    <property type="match status" value="1"/>
</dbReference>
<reference evidence="7 8" key="1">
    <citation type="submission" date="2022-04" db="EMBL/GenBank/DDBJ databases">
        <authorList>
            <person name="Grouzdev D.S."/>
            <person name="Pantiukh K.S."/>
            <person name="Krutkina M.S."/>
        </authorList>
    </citation>
    <scope>NUCLEOTIDE SEQUENCE [LARGE SCALE GENOMIC DNA]</scope>
    <source>
        <strain evidence="7 8">6x-1</strain>
    </source>
</reference>
<dbReference type="Pfam" id="PF01614">
    <property type="entry name" value="IclR_C"/>
    <property type="match status" value="1"/>
</dbReference>
<dbReference type="Gene3D" id="1.10.10.10">
    <property type="entry name" value="Winged helix-like DNA-binding domain superfamily/Winged helix DNA-binding domain"/>
    <property type="match status" value="1"/>
</dbReference>
<dbReference type="InterPro" id="IPR036390">
    <property type="entry name" value="WH_DNA-bd_sf"/>
</dbReference>
<dbReference type="Gene3D" id="3.30.450.40">
    <property type="match status" value="1"/>
</dbReference>
<dbReference type="EMBL" id="JALKCH010000016">
    <property type="protein sequence ID" value="MCK0198894.1"/>
    <property type="molecule type" value="Genomic_DNA"/>
</dbReference>
<proteinExistence type="predicted"/>
<feature type="compositionally biased region" description="Low complexity" evidence="4">
    <location>
        <begin position="13"/>
        <end position="22"/>
    </location>
</feature>
<evidence type="ECO:0000259" key="5">
    <source>
        <dbReference type="PROSITE" id="PS51077"/>
    </source>
</evidence>
<dbReference type="SUPFAM" id="SSF55781">
    <property type="entry name" value="GAF domain-like"/>
    <property type="match status" value="1"/>
</dbReference>
<dbReference type="InterPro" id="IPR029016">
    <property type="entry name" value="GAF-like_dom_sf"/>
</dbReference>
<dbReference type="SUPFAM" id="SSF46785">
    <property type="entry name" value="Winged helix' DNA-binding domain"/>
    <property type="match status" value="1"/>
</dbReference>
<keyword evidence="1" id="KW-0805">Transcription regulation</keyword>
<dbReference type="PANTHER" id="PTHR30136">
    <property type="entry name" value="HELIX-TURN-HELIX TRANSCRIPTIONAL REGULATOR, ICLR FAMILY"/>
    <property type="match status" value="1"/>
</dbReference>
<accession>A0ABT0DG96</accession>
<dbReference type="PROSITE" id="PS51077">
    <property type="entry name" value="HTH_ICLR"/>
    <property type="match status" value="1"/>
</dbReference>
<dbReference type="InterPro" id="IPR014757">
    <property type="entry name" value="Tscrpt_reg_IclR_C"/>
</dbReference>
<evidence type="ECO:0000256" key="4">
    <source>
        <dbReference type="SAM" id="MobiDB-lite"/>
    </source>
</evidence>
<dbReference type="InterPro" id="IPR050707">
    <property type="entry name" value="HTH_MetabolicPath_Reg"/>
</dbReference>
<dbReference type="InterPro" id="IPR005471">
    <property type="entry name" value="Tscrpt_reg_IclR_N"/>
</dbReference>
<dbReference type="InterPro" id="IPR036388">
    <property type="entry name" value="WH-like_DNA-bd_sf"/>
</dbReference>
<organism evidence="7 8">
    <name type="scientific">Ancylobacter crimeensis</name>
    <dbReference type="NCBI Taxonomy" id="2579147"/>
    <lineage>
        <taxon>Bacteria</taxon>
        <taxon>Pseudomonadati</taxon>
        <taxon>Pseudomonadota</taxon>
        <taxon>Alphaproteobacteria</taxon>
        <taxon>Hyphomicrobiales</taxon>
        <taxon>Xanthobacteraceae</taxon>
        <taxon>Ancylobacter</taxon>
    </lineage>
</organism>
<evidence type="ECO:0000256" key="1">
    <source>
        <dbReference type="ARBA" id="ARBA00023015"/>
    </source>
</evidence>
<sequence>MTEAVTTRRRGRPSSSGASSEPGTGGGEVQSLDRAIALLEVLAAADGVTLSEVARRAELPTSTVHRLLTTLERRGLVGHDAETGYWLVGLGLFRIGSAYLRNRRLPEIGRAMIRELSLSVNETVNISMIDGPELVCVAQVESHAAVRAFFRIGARLPIHASGGGKAILAAMSPEARRDWLGEDQLARYTDHTHVSRRALNADLAVIAERGHSIDDEEHTLGMRCVAAAVFDEWKEPIGAVSISAPVVRMPPERITELGQRVIEVARRLTTRYSGL</sequence>
<dbReference type="Proteomes" id="UP001203284">
    <property type="component" value="Unassembled WGS sequence"/>
</dbReference>